<dbReference type="AlphaFoldDB" id="A0A1Y1K1F2"/>
<evidence type="ECO:0000256" key="1">
    <source>
        <dbReference type="SAM" id="MobiDB-lite"/>
    </source>
</evidence>
<protein>
    <submittedName>
        <fullName evidence="2">Uncharacterized protein</fullName>
    </submittedName>
</protein>
<organism evidence="2">
    <name type="scientific">Photinus pyralis</name>
    <name type="common">Common eastern firefly</name>
    <name type="synonym">Lampyris pyralis</name>
    <dbReference type="NCBI Taxonomy" id="7054"/>
    <lineage>
        <taxon>Eukaryota</taxon>
        <taxon>Metazoa</taxon>
        <taxon>Ecdysozoa</taxon>
        <taxon>Arthropoda</taxon>
        <taxon>Hexapoda</taxon>
        <taxon>Insecta</taxon>
        <taxon>Pterygota</taxon>
        <taxon>Neoptera</taxon>
        <taxon>Endopterygota</taxon>
        <taxon>Coleoptera</taxon>
        <taxon>Polyphaga</taxon>
        <taxon>Elateriformia</taxon>
        <taxon>Elateroidea</taxon>
        <taxon>Lampyridae</taxon>
        <taxon>Lampyrinae</taxon>
        <taxon>Photinus</taxon>
    </lineage>
</organism>
<feature type="compositionally biased region" description="Polar residues" evidence="1">
    <location>
        <begin position="53"/>
        <end position="69"/>
    </location>
</feature>
<accession>A0A1Y1K1F2</accession>
<reference evidence="2" key="1">
    <citation type="journal article" date="2016" name="Sci. Rep.">
        <title>Molecular characterization of firefly nuptial gifts: a multi-omics approach sheds light on postcopulatory sexual selection.</title>
        <authorList>
            <person name="Al-Wathiqui N."/>
            <person name="Fallon T.R."/>
            <person name="South A."/>
            <person name="Weng J.K."/>
            <person name="Lewis S.M."/>
        </authorList>
    </citation>
    <scope>NUCLEOTIDE SEQUENCE</scope>
</reference>
<feature type="region of interest" description="Disordered" evidence="1">
    <location>
        <begin position="53"/>
        <end position="80"/>
    </location>
</feature>
<proteinExistence type="predicted"/>
<sequence>MRSMREKIHETHLTKKQTEVFQEKTLTTNLTRTSEIENFPDKIPTKWIQMTTKTNGTPKVPRPNTTITKNRTRGDRIDRPGGIITSAAGGGIIRRVKSGMALRRIVPRNGGLIKIKIPGGADQGGIEMKTVEVYRVKNGMALNKNGPLSGKIKNKIRGDKIGLLGEEEMKVVKMGMRRRTSGKVPVKIVAIGVLKNKIHGDRIDPHGEIEMKVEMGAPISLEVMGLRRSGEVVVVIEILTRIEERLRGRVVGEMIVRRKMKGEVTVKGENTSRTGGMMVVLHGDKRLLIQKKEVKKDGKEKNASSQSHTDPILVVRRVRKRWRTPQRTLIYSHTQRSQEKPKKY</sequence>
<evidence type="ECO:0000313" key="2">
    <source>
        <dbReference type="EMBL" id="JAV53176.1"/>
    </source>
</evidence>
<dbReference type="EMBL" id="GEZM01099702">
    <property type="protein sequence ID" value="JAV53176.1"/>
    <property type="molecule type" value="Transcribed_RNA"/>
</dbReference>
<dbReference type="EMBL" id="GEZM01099701">
    <property type="protein sequence ID" value="JAV53178.1"/>
    <property type="molecule type" value="Transcribed_RNA"/>
</dbReference>
<name>A0A1Y1K1F2_PHOPY</name>
<feature type="region of interest" description="Disordered" evidence="1">
    <location>
        <begin position="295"/>
        <end position="318"/>
    </location>
</feature>